<proteinExistence type="predicted"/>
<sequence>MGGRYAFNGWDAWNLPTRNGYKVIDIASVKDRFSSVPTDKTELDLLVYSPRRSGSQTTLPQEYEVLKLKITQNAEAR</sequence>
<reference evidence="1 2" key="1">
    <citation type="submission" date="2015-05" db="EMBL/GenBank/DDBJ databases">
        <authorList>
            <person name="Tang B."/>
            <person name="Yu Y."/>
        </authorList>
    </citation>
    <scope>NUCLEOTIDE SEQUENCE [LARGE SCALE GENOMIC DNA]</scope>
    <source>
        <strain evidence="1 2">DSM 7029</strain>
    </source>
</reference>
<organism evidence="1 2">
    <name type="scientific">Caldimonas brevitalea</name>
    <dbReference type="NCBI Taxonomy" id="413882"/>
    <lineage>
        <taxon>Bacteria</taxon>
        <taxon>Pseudomonadati</taxon>
        <taxon>Pseudomonadota</taxon>
        <taxon>Betaproteobacteria</taxon>
        <taxon>Burkholderiales</taxon>
        <taxon>Sphaerotilaceae</taxon>
        <taxon>Caldimonas</taxon>
    </lineage>
</organism>
<dbReference type="STRING" id="413882.AAW51_5222"/>
<evidence type="ECO:0000313" key="1">
    <source>
        <dbReference type="EMBL" id="AKJ31913.1"/>
    </source>
</evidence>
<dbReference type="KEGG" id="pbh:AAW51_5222"/>
<evidence type="ECO:0000313" key="2">
    <source>
        <dbReference type="Proteomes" id="UP000035352"/>
    </source>
</evidence>
<dbReference type="Proteomes" id="UP000035352">
    <property type="component" value="Chromosome"/>
</dbReference>
<keyword evidence="2" id="KW-1185">Reference proteome</keyword>
<accession>A0A0G3BV57</accession>
<dbReference type="AlphaFoldDB" id="A0A0G3BV57"/>
<protein>
    <submittedName>
        <fullName evidence="1">Uncharacterized protein</fullName>
    </submittedName>
</protein>
<dbReference type="EMBL" id="CP011371">
    <property type="protein sequence ID" value="AKJ31913.1"/>
    <property type="molecule type" value="Genomic_DNA"/>
</dbReference>
<name>A0A0G3BV57_9BURK</name>
<dbReference type="RefSeq" id="WP_047196945.1">
    <property type="nucleotide sequence ID" value="NZ_CP011371.1"/>
</dbReference>
<gene>
    <name evidence="1" type="ORF">AAW51_5222</name>
</gene>